<evidence type="ECO:0000313" key="2">
    <source>
        <dbReference type="EMBL" id="SFJ78105.1"/>
    </source>
</evidence>
<keyword evidence="3" id="KW-1185">Reference proteome</keyword>
<feature type="domain" description="Glycosyltransferase subfamily 4-like N-terminal" evidence="1">
    <location>
        <begin position="14"/>
        <end position="165"/>
    </location>
</feature>
<name>A0A1I3U5E3_9GAMM</name>
<dbReference type="PANTHER" id="PTHR45947">
    <property type="entry name" value="SULFOQUINOVOSYL TRANSFERASE SQD2"/>
    <property type="match status" value="1"/>
</dbReference>
<dbReference type="CDD" id="cd03814">
    <property type="entry name" value="GT4-like"/>
    <property type="match status" value="1"/>
</dbReference>
<organism evidence="2 3">
    <name type="scientific">Methylophaga sulfidovorans</name>
    <dbReference type="NCBI Taxonomy" id="45496"/>
    <lineage>
        <taxon>Bacteria</taxon>
        <taxon>Pseudomonadati</taxon>
        <taxon>Pseudomonadota</taxon>
        <taxon>Gammaproteobacteria</taxon>
        <taxon>Thiotrichales</taxon>
        <taxon>Piscirickettsiaceae</taxon>
        <taxon>Methylophaga</taxon>
    </lineage>
</organism>
<dbReference type="STRING" id="45496.SAMN04488079_101188"/>
<dbReference type="GO" id="GO:0016757">
    <property type="term" value="F:glycosyltransferase activity"/>
    <property type="evidence" value="ECO:0007669"/>
    <property type="project" value="UniProtKB-ARBA"/>
</dbReference>
<evidence type="ECO:0000313" key="3">
    <source>
        <dbReference type="Proteomes" id="UP000198924"/>
    </source>
</evidence>
<dbReference type="EMBL" id="FOSH01000001">
    <property type="protein sequence ID" value="SFJ78105.1"/>
    <property type="molecule type" value="Genomic_DNA"/>
</dbReference>
<proteinExistence type="predicted"/>
<dbReference type="SUPFAM" id="SSF53756">
    <property type="entry name" value="UDP-Glycosyltransferase/glycogen phosphorylase"/>
    <property type="match status" value="1"/>
</dbReference>
<reference evidence="3" key="1">
    <citation type="submission" date="2016-10" db="EMBL/GenBank/DDBJ databases">
        <authorList>
            <person name="Varghese N."/>
            <person name="Submissions S."/>
        </authorList>
    </citation>
    <scope>NUCLEOTIDE SEQUENCE [LARGE SCALE GENOMIC DNA]</scope>
    <source>
        <strain evidence="3">DSM 11578</strain>
    </source>
</reference>
<dbReference type="InterPro" id="IPR028098">
    <property type="entry name" value="Glyco_trans_4-like_N"/>
</dbReference>
<dbReference type="AlphaFoldDB" id="A0A1I3U5E3"/>
<protein>
    <submittedName>
        <fullName evidence="2">Glycosyltransferase involved in cell wall bisynthesis</fullName>
    </submittedName>
</protein>
<dbReference type="PANTHER" id="PTHR45947:SF3">
    <property type="entry name" value="SULFOQUINOVOSYL TRANSFERASE SQD2"/>
    <property type="match status" value="1"/>
</dbReference>
<accession>A0A1I3U5E3</accession>
<keyword evidence="2" id="KW-0808">Transferase</keyword>
<sequence>MKIVIITDAWEPQVNGVVRTLKQTRKHLIELGHDVHLITPDQFKTIPCPTYPTIPLSLFPSRKVSKLLDSYQANAIHIATEGPLGMAARRWCIKNGVQFTTSYHTQFPEYVRLRLPIPLSWSYAWFRYFHGKAVHTLVPTASQKQRLISHGFRNVEVWGRGVDTDIFTPDNPKQLGLKGPVFMNMGRVAIEKNIEAFLQLDIDGSKVVVGDGPDLEHLQQKYPNVIFTGAKFGKELASYVAAADVFVFPSKTDTFGLVLLEAMACGVPIAAYPVTGPTDIVQQGVTGFLDDDLATAAKKALTLSADSCIEYAKNHSWMACTKVFSDFMFNNQQTRKSEDTDITNHSFWCL</sequence>
<dbReference type="Gene3D" id="3.40.50.2000">
    <property type="entry name" value="Glycogen Phosphorylase B"/>
    <property type="match status" value="2"/>
</dbReference>
<gene>
    <name evidence="2" type="ORF">SAMN04488079_101188</name>
</gene>
<dbReference type="OrthoDB" id="9802525at2"/>
<dbReference type="Pfam" id="PF13692">
    <property type="entry name" value="Glyco_trans_1_4"/>
    <property type="match status" value="1"/>
</dbReference>
<evidence type="ECO:0000259" key="1">
    <source>
        <dbReference type="Pfam" id="PF13439"/>
    </source>
</evidence>
<dbReference type="Pfam" id="PF13439">
    <property type="entry name" value="Glyco_transf_4"/>
    <property type="match status" value="1"/>
</dbReference>
<dbReference type="Proteomes" id="UP000198924">
    <property type="component" value="Unassembled WGS sequence"/>
</dbReference>
<dbReference type="RefSeq" id="WP_091711312.1">
    <property type="nucleotide sequence ID" value="NZ_FOSH01000001.1"/>
</dbReference>
<dbReference type="InterPro" id="IPR050194">
    <property type="entry name" value="Glycosyltransferase_grp1"/>
</dbReference>